<feature type="coiled-coil region" evidence="4">
    <location>
        <begin position="781"/>
        <end position="808"/>
    </location>
</feature>
<evidence type="ECO:0000256" key="2">
    <source>
        <dbReference type="ARBA" id="ARBA00023125"/>
    </source>
</evidence>
<dbReference type="InterPro" id="IPR027417">
    <property type="entry name" value="P-loop_NTPase"/>
</dbReference>
<keyword evidence="3" id="KW-0804">Transcription</keyword>
<dbReference type="PANTHER" id="PTHR44688:SF16">
    <property type="entry name" value="DNA-BINDING TRANSCRIPTIONAL ACTIVATOR DEVR_DOSR"/>
    <property type="match status" value="1"/>
</dbReference>
<dbReference type="SMART" id="SM00421">
    <property type="entry name" value="HTH_LUXR"/>
    <property type="match status" value="1"/>
</dbReference>
<sequence length="1066" mass="120399">MPRPLVHALIWLHEYQHYQLYSHGQPEQCFLPEDQPAFTRWLGDHTAFAFVGRVGRLSVRKEDRGSGRSYWYAYRRQDRRLRKGYLGPSACVTFARLEEQARLLTNVSSFPPLARDLATPSSRLSIPLLTSKLAPPRLPLWLVERTRLLRDLDAVCTHPLTLVSASAGSGKTTLLSVWVAASRLQTSGAKALQAQRAVAWLSLDPLDNDPIRFWISCIVSLQHCLPALGGEALALLHAREALPLSTILVVLLNEIAQLDWEVILILDDFHLISEQAIHDGLHFALDHLPANFHLVLATRTDPLLPLSRLRARGQLLEIRSSELRFTQEESTTFLLQQMGLPLSEEDVITLHSRTEGWITGLHLAALSLRKQQDLSRWVSDFAGSHRYLLDYVQQDILAGLPAPLQSFLLQTSLLSRMNAALCQAITAGPSQKESQHMLEEAEQANLFVIPLDSERQWYRYHDLFREALHTQLLASQPELVPLLHRRAARWYEKQGEWREAIIHALAAPDYPLAASLLEQAAPHFWLNGQARAIQDWVLALPDPVLGAHTRLALNAALRFLNSVHISTETAHASMAAQVQRTIRRMEAILHGQEVHSLSEAEMAMIERRLCLLHALIEVRAVMGRGDTERLRLLTHELEVLPPDDEVSWKLIPLSFAFWLALSLQQSSALLVERLCEARQWISEAGDSLVTFRVMTWLATAYFEAGQVHQAHRECLAALTLLEQISGGTPVAGYLLFALFNVSYAWNRLEEASDVLHRLLRIAQDWQQVELLMIGERSIARLALARGDLRTAQEALQRAEALFEREEFANNVRWMEEIRVRVWLAQGNLAEASTWASQTTLSTGNWDPLRKWEVLLLARVALAQHKPAQAVETLERFNWCQDQPADIEKTLEWMALYVVALFHAGRVAQARTAAARLLAMTEPEGYIRVYLDASLLMKQALKRLLEASPESDSSPTAVSPSYVLRLLATFEKEESRRARRSEIPPPATKALPHPPQNTLQRGLTEPLSRQEHQVLRLLVEGSTYAEMAEALIVSPNTIKTQVSSIYRKLGVSRRAEAIARTQQLHLL</sequence>
<dbReference type="SUPFAM" id="SSF46894">
    <property type="entry name" value="C-terminal effector domain of the bipartite response regulators"/>
    <property type="match status" value="1"/>
</dbReference>
<dbReference type="PRINTS" id="PR00038">
    <property type="entry name" value="HTHLUXR"/>
</dbReference>
<keyword evidence="8" id="KW-1185">Reference proteome</keyword>
<evidence type="ECO:0000313" key="7">
    <source>
        <dbReference type="EMBL" id="GHO88068.1"/>
    </source>
</evidence>
<keyword evidence="2" id="KW-0238">DNA-binding</keyword>
<feature type="domain" description="HTH luxR-type" evidence="6">
    <location>
        <begin position="999"/>
        <end position="1064"/>
    </location>
</feature>
<dbReference type="PROSITE" id="PS50043">
    <property type="entry name" value="HTH_LUXR_2"/>
    <property type="match status" value="1"/>
</dbReference>
<feature type="compositionally biased region" description="Pro residues" evidence="5">
    <location>
        <begin position="982"/>
        <end position="994"/>
    </location>
</feature>
<feature type="region of interest" description="Disordered" evidence="5">
    <location>
        <begin position="974"/>
        <end position="1000"/>
    </location>
</feature>
<dbReference type="InterPro" id="IPR011990">
    <property type="entry name" value="TPR-like_helical_dom_sf"/>
</dbReference>
<keyword evidence="1" id="KW-0805">Transcription regulation</keyword>
<dbReference type="SUPFAM" id="SSF48452">
    <property type="entry name" value="TPR-like"/>
    <property type="match status" value="1"/>
</dbReference>
<dbReference type="Proteomes" id="UP000635565">
    <property type="component" value="Unassembled WGS sequence"/>
</dbReference>
<dbReference type="InterPro" id="IPR041617">
    <property type="entry name" value="TPR_MalT"/>
</dbReference>
<comment type="caution">
    <text evidence="7">The sequence shown here is derived from an EMBL/GenBank/DDBJ whole genome shotgun (WGS) entry which is preliminary data.</text>
</comment>
<dbReference type="SUPFAM" id="SSF52540">
    <property type="entry name" value="P-loop containing nucleoside triphosphate hydrolases"/>
    <property type="match status" value="1"/>
</dbReference>
<dbReference type="Pfam" id="PF25873">
    <property type="entry name" value="WHD_MalT"/>
    <property type="match status" value="1"/>
</dbReference>
<evidence type="ECO:0000256" key="1">
    <source>
        <dbReference type="ARBA" id="ARBA00023015"/>
    </source>
</evidence>
<proteinExistence type="predicted"/>
<dbReference type="Gene3D" id="1.25.40.10">
    <property type="entry name" value="Tetratricopeptide repeat domain"/>
    <property type="match status" value="1"/>
</dbReference>
<reference evidence="7 8" key="1">
    <citation type="journal article" date="2021" name="Int. J. Syst. Evol. Microbiol.">
        <title>Reticulibacter mediterranei gen. nov., sp. nov., within the new family Reticulibacteraceae fam. nov., and Ktedonospora formicarum gen. nov., sp. nov., Ktedonobacter robiniae sp. nov., Dictyobacter formicarum sp. nov. and Dictyobacter arantiisoli sp. nov., belonging to the class Ktedonobacteria.</title>
        <authorList>
            <person name="Yabe S."/>
            <person name="Zheng Y."/>
            <person name="Wang C.M."/>
            <person name="Sakai Y."/>
            <person name="Abe K."/>
            <person name="Yokota A."/>
            <person name="Donadio S."/>
            <person name="Cavaletti L."/>
            <person name="Monciardini P."/>
        </authorList>
    </citation>
    <scope>NUCLEOTIDE SEQUENCE [LARGE SCALE GENOMIC DNA]</scope>
    <source>
        <strain evidence="7 8">SOSP1-9</strain>
    </source>
</reference>
<dbReference type="Pfam" id="PF17874">
    <property type="entry name" value="TPR_MalT"/>
    <property type="match status" value="1"/>
</dbReference>
<dbReference type="Gene3D" id="1.10.10.10">
    <property type="entry name" value="Winged helix-like DNA-binding domain superfamily/Winged helix DNA-binding domain"/>
    <property type="match status" value="1"/>
</dbReference>
<name>A0ABQ3VRP6_9CHLR</name>
<dbReference type="InterPro" id="IPR036388">
    <property type="entry name" value="WH-like_DNA-bd_sf"/>
</dbReference>
<evidence type="ECO:0000259" key="6">
    <source>
        <dbReference type="PROSITE" id="PS50043"/>
    </source>
</evidence>
<evidence type="ECO:0000313" key="8">
    <source>
        <dbReference type="Proteomes" id="UP000635565"/>
    </source>
</evidence>
<dbReference type="Pfam" id="PF00196">
    <property type="entry name" value="GerE"/>
    <property type="match status" value="1"/>
</dbReference>
<dbReference type="EMBL" id="BNJJ01000021">
    <property type="protein sequence ID" value="GHO88068.1"/>
    <property type="molecule type" value="Genomic_DNA"/>
</dbReference>
<dbReference type="CDD" id="cd06170">
    <property type="entry name" value="LuxR_C_like"/>
    <property type="match status" value="1"/>
</dbReference>
<dbReference type="InterPro" id="IPR000792">
    <property type="entry name" value="Tscrpt_reg_LuxR_C"/>
</dbReference>
<protein>
    <recommendedName>
        <fullName evidence="6">HTH luxR-type domain-containing protein</fullName>
    </recommendedName>
</protein>
<keyword evidence="4" id="KW-0175">Coiled coil</keyword>
<dbReference type="InterPro" id="IPR016032">
    <property type="entry name" value="Sig_transdc_resp-reg_C-effctor"/>
</dbReference>
<dbReference type="RefSeq" id="WP_201365630.1">
    <property type="nucleotide sequence ID" value="NZ_BNJJ01000021.1"/>
</dbReference>
<gene>
    <name evidence="7" type="ORF">KSZ_60740</name>
</gene>
<accession>A0ABQ3VRP6</accession>
<dbReference type="InterPro" id="IPR059106">
    <property type="entry name" value="WHD_MalT"/>
</dbReference>
<organism evidence="7 8">
    <name type="scientific">Dictyobacter formicarum</name>
    <dbReference type="NCBI Taxonomy" id="2778368"/>
    <lineage>
        <taxon>Bacteria</taxon>
        <taxon>Bacillati</taxon>
        <taxon>Chloroflexota</taxon>
        <taxon>Ktedonobacteria</taxon>
        <taxon>Ktedonobacterales</taxon>
        <taxon>Dictyobacteraceae</taxon>
        <taxon>Dictyobacter</taxon>
    </lineage>
</organism>
<evidence type="ECO:0000256" key="5">
    <source>
        <dbReference type="SAM" id="MobiDB-lite"/>
    </source>
</evidence>
<evidence type="ECO:0000256" key="4">
    <source>
        <dbReference type="SAM" id="Coils"/>
    </source>
</evidence>
<dbReference type="PANTHER" id="PTHR44688">
    <property type="entry name" value="DNA-BINDING TRANSCRIPTIONAL ACTIVATOR DEVR_DOSR"/>
    <property type="match status" value="1"/>
</dbReference>
<evidence type="ECO:0000256" key="3">
    <source>
        <dbReference type="ARBA" id="ARBA00023163"/>
    </source>
</evidence>